<protein>
    <submittedName>
        <fullName evidence="1">SOX</fullName>
    </submittedName>
</protein>
<sequence length="47" mass="5507">MQKDYKMFPPSVDWDKYCVVNQETPNRLPSSGVLILNNLFSPQQQHL</sequence>
<dbReference type="AlphaFoldDB" id="A0A0A9GZ91"/>
<organism evidence="1">
    <name type="scientific">Arundo donax</name>
    <name type="common">Giant reed</name>
    <name type="synonym">Donax arundinaceus</name>
    <dbReference type="NCBI Taxonomy" id="35708"/>
    <lineage>
        <taxon>Eukaryota</taxon>
        <taxon>Viridiplantae</taxon>
        <taxon>Streptophyta</taxon>
        <taxon>Embryophyta</taxon>
        <taxon>Tracheophyta</taxon>
        <taxon>Spermatophyta</taxon>
        <taxon>Magnoliopsida</taxon>
        <taxon>Liliopsida</taxon>
        <taxon>Poales</taxon>
        <taxon>Poaceae</taxon>
        <taxon>PACMAD clade</taxon>
        <taxon>Arundinoideae</taxon>
        <taxon>Arundineae</taxon>
        <taxon>Arundo</taxon>
    </lineage>
</organism>
<proteinExistence type="predicted"/>
<reference evidence="1" key="1">
    <citation type="submission" date="2014-09" db="EMBL/GenBank/DDBJ databases">
        <authorList>
            <person name="Magalhaes I.L.F."/>
            <person name="Oliveira U."/>
            <person name="Santos F.R."/>
            <person name="Vidigal T.H.D.A."/>
            <person name="Brescovit A.D."/>
            <person name="Santos A.J."/>
        </authorList>
    </citation>
    <scope>NUCLEOTIDE SEQUENCE</scope>
    <source>
        <tissue evidence="1">Shoot tissue taken approximately 20 cm above the soil surface</tissue>
    </source>
</reference>
<evidence type="ECO:0000313" key="1">
    <source>
        <dbReference type="EMBL" id="JAE28859.1"/>
    </source>
</evidence>
<reference evidence="1" key="2">
    <citation type="journal article" date="2015" name="Data Brief">
        <title>Shoot transcriptome of the giant reed, Arundo donax.</title>
        <authorList>
            <person name="Barrero R.A."/>
            <person name="Guerrero F.D."/>
            <person name="Moolhuijzen P."/>
            <person name="Goolsby J.A."/>
            <person name="Tidwell J."/>
            <person name="Bellgard S.E."/>
            <person name="Bellgard M.I."/>
        </authorList>
    </citation>
    <scope>NUCLEOTIDE SEQUENCE</scope>
    <source>
        <tissue evidence="1">Shoot tissue taken approximately 20 cm above the soil surface</tissue>
    </source>
</reference>
<accession>A0A0A9GZ91</accession>
<dbReference type="EMBL" id="GBRH01169037">
    <property type="protein sequence ID" value="JAE28859.1"/>
    <property type="molecule type" value="Transcribed_RNA"/>
</dbReference>
<name>A0A0A9GZ91_ARUDO</name>